<sequence>MPELRSCDLTRRVFVRLEQVEDCSDTSTHWSDALSFILSTLENQFAGRHGQYREDASFR</sequence>
<dbReference type="Proteomes" id="UP000192074">
    <property type="component" value="Unassembled WGS sequence"/>
</dbReference>
<evidence type="ECO:0000313" key="2">
    <source>
        <dbReference type="Proteomes" id="UP000192074"/>
    </source>
</evidence>
<organism evidence="1 2">
    <name type="scientific">Agrobacterium tumefaciens str. B6</name>
    <dbReference type="NCBI Taxonomy" id="1183423"/>
    <lineage>
        <taxon>Bacteria</taxon>
        <taxon>Pseudomonadati</taxon>
        <taxon>Pseudomonadota</taxon>
        <taxon>Alphaproteobacteria</taxon>
        <taxon>Hyphomicrobiales</taxon>
        <taxon>Rhizobiaceae</taxon>
        <taxon>Rhizobium/Agrobacterium group</taxon>
        <taxon>Agrobacterium</taxon>
        <taxon>Agrobacterium tumefaciens complex</taxon>
    </lineage>
</organism>
<protein>
    <submittedName>
        <fullName evidence="1">Uncharacterized protein</fullName>
    </submittedName>
</protein>
<comment type="caution">
    <text evidence="1">The sequence shown here is derived from an EMBL/GenBank/DDBJ whole genome shotgun (WGS) entry which is preliminary data.</text>
</comment>
<name>A0A822V563_AGRTU</name>
<dbReference type="AlphaFoldDB" id="A0A822V563"/>
<proteinExistence type="predicted"/>
<dbReference type="EMBL" id="FCNL01000029">
    <property type="protein sequence ID" value="CVI20779.1"/>
    <property type="molecule type" value="Genomic_DNA"/>
</dbReference>
<gene>
    <name evidence="1" type="ORF">AGR4A_Lc110050</name>
</gene>
<accession>A0A822V563</accession>
<evidence type="ECO:0000313" key="1">
    <source>
        <dbReference type="EMBL" id="CVI20779.1"/>
    </source>
</evidence>
<reference evidence="1 2" key="1">
    <citation type="submission" date="2016-01" db="EMBL/GenBank/DDBJ databases">
        <authorList>
            <person name="Regsiter A."/>
            <person name="william w."/>
        </authorList>
    </citation>
    <scope>NUCLEOTIDE SEQUENCE [LARGE SCALE GENOMIC DNA]</scope>
    <source>
        <strain evidence="1 2">B6</strain>
    </source>
</reference>